<dbReference type="Proteomes" id="UP000243515">
    <property type="component" value="Unassembled WGS sequence"/>
</dbReference>
<protein>
    <recommendedName>
        <fullName evidence="2">AB hydrolase-1 domain-containing protein</fullName>
    </recommendedName>
</protein>
<dbReference type="InterPro" id="IPR000073">
    <property type="entry name" value="AB_hydrolase_1"/>
</dbReference>
<evidence type="ECO:0000259" key="2">
    <source>
        <dbReference type="Pfam" id="PF12697"/>
    </source>
</evidence>
<evidence type="ECO:0000313" key="4">
    <source>
        <dbReference type="Proteomes" id="UP000243515"/>
    </source>
</evidence>
<gene>
    <name evidence="3" type="ORF">Egran_02208</name>
</gene>
<keyword evidence="4" id="KW-1185">Reference proteome</keyword>
<dbReference type="SUPFAM" id="SSF53474">
    <property type="entry name" value="alpha/beta-Hydrolases"/>
    <property type="match status" value="1"/>
</dbReference>
<organism evidence="3 4">
    <name type="scientific">Elaphomyces granulatus</name>
    <dbReference type="NCBI Taxonomy" id="519963"/>
    <lineage>
        <taxon>Eukaryota</taxon>
        <taxon>Fungi</taxon>
        <taxon>Dikarya</taxon>
        <taxon>Ascomycota</taxon>
        <taxon>Pezizomycotina</taxon>
        <taxon>Eurotiomycetes</taxon>
        <taxon>Eurotiomycetidae</taxon>
        <taxon>Eurotiales</taxon>
        <taxon>Elaphomycetaceae</taxon>
        <taxon>Elaphomyces</taxon>
    </lineage>
</organism>
<dbReference type="EMBL" id="NPHW01003174">
    <property type="protein sequence ID" value="OXV10024.1"/>
    <property type="molecule type" value="Genomic_DNA"/>
</dbReference>
<reference evidence="3 4" key="1">
    <citation type="journal article" date="2015" name="Environ. Microbiol.">
        <title>Metagenome sequence of Elaphomyces granulatus from sporocarp tissue reveals Ascomycota ectomycorrhizal fingerprints of genome expansion and a Proteobacteria-rich microbiome.</title>
        <authorList>
            <person name="Quandt C.A."/>
            <person name="Kohler A."/>
            <person name="Hesse C.N."/>
            <person name="Sharpton T.J."/>
            <person name="Martin F."/>
            <person name="Spatafora J.W."/>
        </authorList>
    </citation>
    <scope>NUCLEOTIDE SEQUENCE [LARGE SCALE GENOMIC DNA]</scope>
    <source>
        <strain evidence="3 4">OSC145934</strain>
    </source>
</reference>
<name>A0A232M127_9EURO</name>
<proteinExistence type="predicted"/>
<comment type="caution">
    <text evidence="3">The sequence shown here is derived from an EMBL/GenBank/DDBJ whole genome shotgun (WGS) entry which is preliminary data.</text>
</comment>
<dbReference type="InterPro" id="IPR029058">
    <property type="entry name" value="AB_hydrolase_fold"/>
</dbReference>
<feature type="domain" description="AB hydrolase-1" evidence="2">
    <location>
        <begin position="96"/>
        <end position="268"/>
    </location>
</feature>
<dbReference type="OrthoDB" id="94039at2759"/>
<dbReference type="Gene3D" id="3.40.50.1820">
    <property type="entry name" value="alpha/beta hydrolase"/>
    <property type="match status" value="1"/>
</dbReference>
<feature type="region of interest" description="Disordered" evidence="1">
    <location>
        <begin position="452"/>
        <end position="471"/>
    </location>
</feature>
<sequence length="471" mass="53447">MSSIALDMVPTFSTSVEPTLNDSVHSHLSPETFSIICIMSSNLFRVIEHVVSGQHIREYPRGTSVKQEDTFSLAVKQYIPVDNPNPQPGDVTIIGAHGNGFPKELYEPLWEEIYCCSKNHGFRIRSIWIADVANQGQSGVLNENVLGNDPSWFDHPRDLLHLINLKRDEMSRPIVGIGHSFGAAHLVMVAAMHPRLFHTLVLLDPVIYLEKHQWGSESGSKRRRVDPTLKLSSYRRDLWSSRQAAAESFKNLFYQTWDPRVLDRWVKHGLRELPTALYPDPQNVLENGNRPVTLTTTRHQEVFSFSRPNYDYDPTHNRTINTLTHPDLNIRGPNPYPFYRPEPLRVFAQLPYLRPSVLYIFGGASYLSTPEMCQDKLDNTGIDVGGSGGVAAGRVRSICLEGYGHLLPLEAVNKCADAAADFLGMELKRWRVEEETFQVEWKQKSKLEKTTIDDRWEAELGPPPARKQAKL</sequence>
<dbReference type="Pfam" id="PF12697">
    <property type="entry name" value="Abhydrolase_6"/>
    <property type="match status" value="1"/>
</dbReference>
<dbReference type="AlphaFoldDB" id="A0A232M127"/>
<evidence type="ECO:0000313" key="3">
    <source>
        <dbReference type="EMBL" id="OXV10024.1"/>
    </source>
</evidence>
<evidence type="ECO:0000256" key="1">
    <source>
        <dbReference type="SAM" id="MobiDB-lite"/>
    </source>
</evidence>
<accession>A0A232M127</accession>
<dbReference type="ESTHER" id="9euro-a0a232m127">
    <property type="family name" value="MpaH"/>
</dbReference>